<feature type="transmembrane region" description="Helical" evidence="1">
    <location>
        <begin position="20"/>
        <end position="38"/>
    </location>
</feature>
<name>A0ABN2WVA2_9ACTN</name>
<feature type="transmembrane region" description="Helical" evidence="1">
    <location>
        <begin position="97"/>
        <end position="118"/>
    </location>
</feature>
<dbReference type="RefSeq" id="WP_231251973.1">
    <property type="nucleotide sequence ID" value="NZ_BAAAMQ010000008.1"/>
</dbReference>
<proteinExistence type="predicted"/>
<feature type="transmembrane region" description="Helical" evidence="1">
    <location>
        <begin position="230"/>
        <end position="247"/>
    </location>
</feature>
<feature type="transmembrane region" description="Helical" evidence="1">
    <location>
        <begin position="325"/>
        <end position="346"/>
    </location>
</feature>
<organism evidence="2 3">
    <name type="scientific">Nocardioides furvisabuli</name>
    <dbReference type="NCBI Taxonomy" id="375542"/>
    <lineage>
        <taxon>Bacteria</taxon>
        <taxon>Bacillati</taxon>
        <taxon>Actinomycetota</taxon>
        <taxon>Actinomycetes</taxon>
        <taxon>Propionibacteriales</taxon>
        <taxon>Nocardioidaceae</taxon>
        <taxon>Nocardioides</taxon>
    </lineage>
</organism>
<feature type="transmembrane region" description="Helical" evidence="1">
    <location>
        <begin position="202"/>
        <end position="218"/>
    </location>
</feature>
<sequence length="620" mass="66522">MSSTTGPTTAAAARRRRSPWLGPQGLAAALVLVVTAGWRGVLLEGSYFNQDDYYLTSRALAQTTWSWSYLMEPVAGHVMPLQHATHWLVGHHLPFDWQSVAFLILLLQLTCGIIAWHLLSHLLPDRWARVPLLALLMWAPLTLATTLWWSASMSLWPHLLSALVAALALVRERLGRGRSWINIPLCLAACFFGLAWHERSVLIAPLLVGLALALSPADGWRRIPEALRRFWVLWAAYAVGMVAYLWLHVEITTVSAGTGSARKYVELSIAYVFENALPGLVGGPWMAEVRGGAVVPPVWVSVLSGLLVLAVAVALLRRGGADARWALLLLLVYLALDLALVLAGRVGFGRILGYDPRYASDLLLPAVLAVALALRNRGPGADGTSAPAGRSVLRRAGGAAPALAVTGLVLVASSFGTAVLVPHFQNPLDREYWSNVRADLARDPSQVIVDELVPPEILLPLLGEEALASSVFAPLPETPVFDQPAPQLRTLSGTGRLEPVTLLLPQPMKPGPDPGCGYAVSDEPRKVRLQAAIAGRFVARISYFTDTPTDMSVTVGDHEARFRAFDGPNDVWVVVPDQLVSRTFTFEQVGPPDGSGDAGGEDPVGTVCIAGLVAGVAEGS</sequence>
<keyword evidence="3" id="KW-1185">Reference proteome</keyword>
<comment type="caution">
    <text evidence="2">The sequence shown here is derived from an EMBL/GenBank/DDBJ whole genome shotgun (WGS) entry which is preliminary data.</text>
</comment>
<keyword evidence="1" id="KW-0472">Membrane</keyword>
<feature type="transmembrane region" description="Helical" evidence="1">
    <location>
        <begin position="130"/>
        <end position="149"/>
    </location>
</feature>
<feature type="transmembrane region" description="Helical" evidence="1">
    <location>
        <begin position="155"/>
        <end position="172"/>
    </location>
</feature>
<reference evidence="2 3" key="1">
    <citation type="journal article" date="2019" name="Int. J. Syst. Evol. Microbiol.">
        <title>The Global Catalogue of Microorganisms (GCM) 10K type strain sequencing project: providing services to taxonomists for standard genome sequencing and annotation.</title>
        <authorList>
            <consortium name="The Broad Institute Genomics Platform"/>
            <consortium name="The Broad Institute Genome Sequencing Center for Infectious Disease"/>
            <person name="Wu L."/>
            <person name="Ma J."/>
        </authorList>
    </citation>
    <scope>NUCLEOTIDE SEQUENCE [LARGE SCALE GENOMIC DNA]</scope>
    <source>
        <strain evidence="2 3">JCM 13813</strain>
    </source>
</reference>
<dbReference type="Proteomes" id="UP001501161">
    <property type="component" value="Unassembled WGS sequence"/>
</dbReference>
<accession>A0ABN2WVA2</accession>
<gene>
    <name evidence="2" type="ORF">GCM10009726_09180</name>
</gene>
<feature type="transmembrane region" description="Helical" evidence="1">
    <location>
        <begin position="298"/>
        <end position="316"/>
    </location>
</feature>
<feature type="transmembrane region" description="Helical" evidence="1">
    <location>
        <begin position="179"/>
        <end position="196"/>
    </location>
</feature>
<evidence type="ECO:0000256" key="1">
    <source>
        <dbReference type="SAM" id="Phobius"/>
    </source>
</evidence>
<evidence type="ECO:0000313" key="3">
    <source>
        <dbReference type="Proteomes" id="UP001501161"/>
    </source>
</evidence>
<evidence type="ECO:0000313" key="2">
    <source>
        <dbReference type="EMBL" id="GAA2099580.1"/>
    </source>
</evidence>
<keyword evidence="1" id="KW-1133">Transmembrane helix</keyword>
<keyword evidence="1" id="KW-0812">Transmembrane</keyword>
<protein>
    <submittedName>
        <fullName evidence="2">Uncharacterized protein</fullName>
    </submittedName>
</protein>
<dbReference type="EMBL" id="BAAAMQ010000008">
    <property type="protein sequence ID" value="GAA2099580.1"/>
    <property type="molecule type" value="Genomic_DNA"/>
</dbReference>